<dbReference type="Proteomes" id="UP000287651">
    <property type="component" value="Unassembled WGS sequence"/>
</dbReference>
<protein>
    <submittedName>
        <fullName evidence="1">Uncharacterized protein</fullName>
    </submittedName>
</protein>
<sequence>MGLYPQVLRGGEAFGFDHVFLGEGIRPAIWHHCQFRRHIVSLTRRRSSTSTMRPHRSLSHFSLDILAVLEMDRGKVPLLQRLPGSSLRKLAEVVQVKQYGGLVSRHFELF</sequence>
<gene>
    <name evidence="1" type="ORF">B296_00034348</name>
</gene>
<comment type="caution">
    <text evidence="1">The sequence shown here is derived from an EMBL/GenBank/DDBJ whole genome shotgun (WGS) entry which is preliminary data.</text>
</comment>
<organism evidence="1 2">
    <name type="scientific">Ensete ventricosum</name>
    <name type="common">Abyssinian banana</name>
    <name type="synonym">Musa ensete</name>
    <dbReference type="NCBI Taxonomy" id="4639"/>
    <lineage>
        <taxon>Eukaryota</taxon>
        <taxon>Viridiplantae</taxon>
        <taxon>Streptophyta</taxon>
        <taxon>Embryophyta</taxon>
        <taxon>Tracheophyta</taxon>
        <taxon>Spermatophyta</taxon>
        <taxon>Magnoliopsida</taxon>
        <taxon>Liliopsida</taxon>
        <taxon>Zingiberales</taxon>
        <taxon>Musaceae</taxon>
        <taxon>Ensete</taxon>
    </lineage>
</organism>
<reference evidence="1 2" key="1">
    <citation type="journal article" date="2014" name="Agronomy (Basel)">
        <title>A Draft Genome Sequence for Ensete ventricosum, the Drought-Tolerant Tree Against Hunger.</title>
        <authorList>
            <person name="Harrison J."/>
            <person name="Moore K.A."/>
            <person name="Paszkiewicz K."/>
            <person name="Jones T."/>
            <person name="Grant M."/>
            <person name="Ambacheew D."/>
            <person name="Muzemil S."/>
            <person name="Studholme D.J."/>
        </authorList>
    </citation>
    <scope>NUCLEOTIDE SEQUENCE [LARGE SCALE GENOMIC DNA]</scope>
</reference>
<proteinExistence type="predicted"/>
<dbReference type="AlphaFoldDB" id="A0A426X6Y9"/>
<evidence type="ECO:0000313" key="1">
    <source>
        <dbReference type="EMBL" id="RRT35242.1"/>
    </source>
</evidence>
<evidence type="ECO:0000313" key="2">
    <source>
        <dbReference type="Proteomes" id="UP000287651"/>
    </source>
</evidence>
<name>A0A426X6Y9_ENSVE</name>
<dbReference type="EMBL" id="AMZH03025329">
    <property type="protein sequence ID" value="RRT35242.1"/>
    <property type="molecule type" value="Genomic_DNA"/>
</dbReference>
<accession>A0A426X6Y9</accession>